<evidence type="ECO:0000256" key="3">
    <source>
        <dbReference type="ARBA" id="ARBA00022729"/>
    </source>
</evidence>
<dbReference type="AlphaFoldDB" id="A0A0E3ZZ26"/>
<dbReference type="InterPro" id="IPR018893">
    <property type="entry name" value="T8SS_CsgF"/>
</dbReference>
<comment type="function">
    <text evidence="1">May be involved in the biogenesis of curli organelles.</text>
</comment>
<proteinExistence type="predicted"/>
<evidence type="ECO:0000313" key="6">
    <source>
        <dbReference type="EMBL" id="AKD57295.1"/>
    </source>
</evidence>
<dbReference type="Pfam" id="PF10614">
    <property type="entry name" value="CsgF"/>
    <property type="match status" value="1"/>
</dbReference>
<gene>
    <name evidence="6" type="ORF">SD10_22775</name>
</gene>
<sequence length="140" mass="15145">MKKTLLLFLLCFGVRAHSSAQAFVYHPNNPNFGGNTFNYSWMLSSAQAQDKTKDPTATTASRTTAGAPNSLNNFAQSLQNQLLNRITNSLVGNQFGEGTLKPGNYTFGDYQVQISNGTDGVVVRIVDGKGGETSITIPYF</sequence>
<evidence type="ECO:0000256" key="1">
    <source>
        <dbReference type="ARBA" id="ARBA00003989"/>
    </source>
</evidence>
<keyword evidence="7" id="KW-1185">Reference proteome</keyword>
<dbReference type="HOGENOM" id="CLU_136740_0_0_10"/>
<dbReference type="EMBL" id="CP010429">
    <property type="protein sequence ID" value="AKD57295.1"/>
    <property type="molecule type" value="Genomic_DNA"/>
</dbReference>
<feature type="chain" id="PRO_5002417449" description="Curli production assembly/transport component CsgF" evidence="5">
    <location>
        <begin position="23"/>
        <end position="140"/>
    </location>
</feature>
<dbReference type="RefSeq" id="WP_046577018.1">
    <property type="nucleotide sequence ID" value="NZ_CP010429.1"/>
</dbReference>
<protein>
    <recommendedName>
        <fullName evidence="2">Curli production assembly/transport component CsgF</fullName>
    </recommendedName>
</protein>
<dbReference type="KEGG" id="srd:SD10_22775"/>
<name>A0A0E3ZZ26_9BACT</name>
<keyword evidence="3 5" id="KW-0732">Signal</keyword>
<organism evidence="6 7">
    <name type="scientific">Spirosoma radiotolerans</name>
    <dbReference type="NCBI Taxonomy" id="1379870"/>
    <lineage>
        <taxon>Bacteria</taxon>
        <taxon>Pseudomonadati</taxon>
        <taxon>Bacteroidota</taxon>
        <taxon>Cytophagia</taxon>
        <taxon>Cytophagales</taxon>
        <taxon>Cytophagaceae</taxon>
        <taxon>Spirosoma</taxon>
    </lineage>
</organism>
<reference evidence="6 7" key="1">
    <citation type="journal article" date="2014" name="Curr. Microbiol.">
        <title>Spirosoma radiotolerans sp. nov., a gamma-radiation-resistant bacterium isolated from gamma ray-irradiated soil.</title>
        <authorList>
            <person name="Lee J.J."/>
            <person name="Srinivasan S."/>
            <person name="Lim S."/>
            <person name="Joe M."/>
            <person name="Im S."/>
            <person name="Bae S.I."/>
            <person name="Park K.R."/>
            <person name="Han J.H."/>
            <person name="Park S.H."/>
            <person name="Joo B.M."/>
            <person name="Park S.J."/>
            <person name="Kim M.K."/>
        </authorList>
    </citation>
    <scope>NUCLEOTIDE SEQUENCE [LARGE SCALE GENOMIC DNA]</scope>
    <source>
        <strain evidence="6 7">DG5A</strain>
    </source>
</reference>
<evidence type="ECO:0000256" key="5">
    <source>
        <dbReference type="SAM" id="SignalP"/>
    </source>
</evidence>
<evidence type="ECO:0000256" key="2">
    <source>
        <dbReference type="ARBA" id="ARBA00014031"/>
    </source>
</evidence>
<feature type="signal peptide" evidence="5">
    <location>
        <begin position="1"/>
        <end position="22"/>
    </location>
</feature>
<dbReference type="PATRIC" id="fig|1379870.5.peg.4932"/>
<dbReference type="STRING" id="1379870.SD10_22775"/>
<dbReference type="OrthoDB" id="1443407at2"/>
<feature type="region of interest" description="Disordered" evidence="4">
    <location>
        <begin position="50"/>
        <end position="70"/>
    </location>
</feature>
<accession>A0A0E3ZZ26</accession>
<evidence type="ECO:0000256" key="4">
    <source>
        <dbReference type="SAM" id="MobiDB-lite"/>
    </source>
</evidence>
<feature type="compositionally biased region" description="Low complexity" evidence="4">
    <location>
        <begin position="56"/>
        <end position="67"/>
    </location>
</feature>
<evidence type="ECO:0000313" key="7">
    <source>
        <dbReference type="Proteomes" id="UP000033054"/>
    </source>
</evidence>
<dbReference type="Proteomes" id="UP000033054">
    <property type="component" value="Chromosome"/>
</dbReference>